<comment type="caution">
    <text evidence="1">The sequence shown here is derived from an EMBL/GenBank/DDBJ whole genome shotgun (WGS) entry which is preliminary data.</text>
</comment>
<evidence type="ECO:0000313" key="2">
    <source>
        <dbReference type="Proteomes" id="UP001320706"/>
    </source>
</evidence>
<dbReference type="EMBL" id="JAMKPW020000019">
    <property type="protein sequence ID" value="KAK8208068.1"/>
    <property type="molecule type" value="Genomic_DNA"/>
</dbReference>
<name>A0ACC3SG00_9PEZI</name>
<protein>
    <submittedName>
        <fullName evidence="1">Uncharacterized protein</fullName>
    </submittedName>
</protein>
<reference evidence="1" key="1">
    <citation type="submission" date="2024-02" db="EMBL/GenBank/DDBJ databases">
        <title>Metagenome Assembled Genome of Zalaria obscura JY119.</title>
        <authorList>
            <person name="Vighnesh L."/>
            <person name="Jagadeeshwari U."/>
            <person name="Venkata Ramana C."/>
            <person name="Sasikala C."/>
        </authorList>
    </citation>
    <scope>NUCLEOTIDE SEQUENCE</scope>
    <source>
        <strain evidence="1">JY119</strain>
    </source>
</reference>
<keyword evidence="2" id="KW-1185">Reference proteome</keyword>
<accession>A0ACC3SG00</accession>
<sequence length="628" mass="66759">MLALFLALLATVLLTPFTSAQSYTYTVHASVLLVRTGDRTPVTLGDIPTTLTSLGAQQCYAAGQYMRQRYIADPALNDGATSVADAPLAGLSKYLIEDEQLYLLALDEQWVVASAQAFMQGLYPPYALNNTLGGVLDPLGEVSNAGAVDPNFIFLGGHLDCPAFDETATEFFNTDTFAYTDTITNSVYQTLGEEFLSAVLPSPAWSYYNAYPIYDYLNWLNVHDSSAASTLAASLYRDSDTNVSYLDEIRYLADQEQYAFLGNVSATNAYGAAPSTATTGSISTVAGATLAEKVLSQLYLAIETGGANYLLTVLFSDYEPFLSFFALADLGILNENFYGLPKFGSIMAFELFSYVNTTDSGSANVNSTFPSTDELWVRFSFRNGTGIGSDLGGDGADGTGSGLSDNEGTYQAYPIFNRGPSETDMLWSDFVDAMEGVMIAGTGDWCAQCGATNVFCAAWNQSDAVTGNDNATTVSGKSAGLSTPAAGVVGAIVALGFLGLLLAAAMLLGGVRFHRISREQRQRRSDLGGFKGSQKLASDRDLTVSNKAGMVVGIDGKEADMGPASPVQGGRERVGSWELRDQKDTEAGRFGTLDVAKTGAGKHPSARTSLDAEGPGPFQDPVRESERV</sequence>
<gene>
    <name evidence="1" type="ORF">M8818_004106</name>
</gene>
<dbReference type="Proteomes" id="UP001320706">
    <property type="component" value="Unassembled WGS sequence"/>
</dbReference>
<evidence type="ECO:0000313" key="1">
    <source>
        <dbReference type="EMBL" id="KAK8208068.1"/>
    </source>
</evidence>
<organism evidence="1 2">
    <name type="scientific">Zalaria obscura</name>
    <dbReference type="NCBI Taxonomy" id="2024903"/>
    <lineage>
        <taxon>Eukaryota</taxon>
        <taxon>Fungi</taxon>
        <taxon>Dikarya</taxon>
        <taxon>Ascomycota</taxon>
        <taxon>Pezizomycotina</taxon>
        <taxon>Dothideomycetes</taxon>
        <taxon>Dothideomycetidae</taxon>
        <taxon>Dothideales</taxon>
        <taxon>Zalariaceae</taxon>
        <taxon>Zalaria</taxon>
    </lineage>
</organism>
<proteinExistence type="predicted"/>